<reference evidence="11" key="1">
    <citation type="submission" date="2022-07" db="EMBL/GenBank/DDBJ databases">
        <authorList>
            <person name="Trinca V."/>
            <person name="Uliana J.V.C."/>
            <person name="Torres T.T."/>
            <person name="Ward R.J."/>
            <person name="Monesi N."/>
        </authorList>
    </citation>
    <scope>NUCLEOTIDE SEQUENCE</scope>
    <source>
        <strain evidence="11">HSMRA1968</strain>
        <tissue evidence="11">Whole embryos</tissue>
    </source>
</reference>
<keyword evidence="8" id="KW-0325">Glycoprotein</keyword>
<dbReference type="Proteomes" id="UP001151699">
    <property type="component" value="Unassembled WGS sequence"/>
</dbReference>
<dbReference type="PANTHER" id="PTHR10962:SF1">
    <property type="entry name" value="INTEGRAL MEMBRANE PROTEIN 2"/>
    <property type="match status" value="1"/>
</dbReference>
<dbReference type="GO" id="GO:0001540">
    <property type="term" value="F:amyloid-beta binding"/>
    <property type="evidence" value="ECO:0007669"/>
    <property type="project" value="TreeGrafter"/>
</dbReference>
<keyword evidence="3 9" id="KW-0812">Transmembrane</keyword>
<dbReference type="GO" id="GO:0005886">
    <property type="term" value="C:plasma membrane"/>
    <property type="evidence" value="ECO:0007669"/>
    <property type="project" value="UniProtKB-UniRule"/>
</dbReference>
<keyword evidence="5 9" id="KW-1133">Transmembrane helix</keyword>
<comment type="similarity">
    <text evidence="2 9">Belongs to the ITM2 family.</text>
</comment>
<gene>
    <name evidence="11" type="primary">ITM2B</name>
    <name evidence="11" type="ORF">Bhyg_17646</name>
</gene>
<feature type="domain" description="BRICHOS" evidence="10">
    <location>
        <begin position="163"/>
        <end position="258"/>
    </location>
</feature>
<accession>A0A9Q0MLU9</accession>
<protein>
    <recommendedName>
        <fullName evidence="9">Integral membrane protein 2</fullName>
    </recommendedName>
</protein>
<keyword evidence="4 9" id="KW-0735">Signal-anchor</keyword>
<feature type="transmembrane region" description="Helical" evidence="9">
    <location>
        <begin position="49"/>
        <end position="70"/>
    </location>
</feature>
<keyword evidence="7" id="KW-1015">Disulfide bond</keyword>
<dbReference type="Pfam" id="PF04089">
    <property type="entry name" value="BRICHOS"/>
    <property type="match status" value="1"/>
</dbReference>
<evidence type="ECO:0000256" key="6">
    <source>
        <dbReference type="ARBA" id="ARBA00023136"/>
    </source>
</evidence>
<evidence type="ECO:0000256" key="1">
    <source>
        <dbReference type="ARBA" id="ARBA00004606"/>
    </source>
</evidence>
<dbReference type="AlphaFoldDB" id="A0A9Q0MLU9"/>
<keyword evidence="6 9" id="KW-0472">Membrane</keyword>
<evidence type="ECO:0000313" key="11">
    <source>
        <dbReference type="EMBL" id="KAJ6628673.1"/>
    </source>
</evidence>
<dbReference type="GO" id="GO:0070062">
    <property type="term" value="C:extracellular exosome"/>
    <property type="evidence" value="ECO:0007669"/>
    <property type="project" value="TreeGrafter"/>
</dbReference>
<evidence type="ECO:0000256" key="3">
    <source>
        <dbReference type="ARBA" id="ARBA00022692"/>
    </source>
</evidence>
<evidence type="ECO:0000259" key="10">
    <source>
        <dbReference type="PROSITE" id="PS50869"/>
    </source>
</evidence>
<proteinExistence type="inferred from homology"/>
<dbReference type="InterPro" id="IPR040145">
    <property type="entry name" value="ITM2"/>
</dbReference>
<evidence type="ECO:0000256" key="4">
    <source>
        <dbReference type="ARBA" id="ARBA00022968"/>
    </source>
</evidence>
<evidence type="ECO:0000256" key="5">
    <source>
        <dbReference type="ARBA" id="ARBA00022989"/>
    </source>
</evidence>
<dbReference type="OrthoDB" id="9982095at2759"/>
<evidence type="ECO:0000256" key="8">
    <source>
        <dbReference type="ARBA" id="ARBA00023180"/>
    </source>
</evidence>
<keyword evidence="9" id="KW-1003">Cell membrane</keyword>
<comment type="subcellular location">
    <subcellularLocation>
        <location evidence="1 9">Membrane</location>
        <topology evidence="1 9">Single-pass type II membrane protein</topology>
    </subcellularLocation>
</comment>
<organism evidence="11 12">
    <name type="scientific">Pseudolycoriella hygida</name>
    <dbReference type="NCBI Taxonomy" id="35572"/>
    <lineage>
        <taxon>Eukaryota</taxon>
        <taxon>Metazoa</taxon>
        <taxon>Ecdysozoa</taxon>
        <taxon>Arthropoda</taxon>
        <taxon>Hexapoda</taxon>
        <taxon>Insecta</taxon>
        <taxon>Pterygota</taxon>
        <taxon>Neoptera</taxon>
        <taxon>Endopterygota</taxon>
        <taxon>Diptera</taxon>
        <taxon>Nematocera</taxon>
        <taxon>Sciaroidea</taxon>
        <taxon>Sciaridae</taxon>
        <taxon>Pseudolycoriella</taxon>
    </lineage>
</organism>
<dbReference type="SMART" id="SM01039">
    <property type="entry name" value="BRICHOS"/>
    <property type="match status" value="1"/>
</dbReference>
<dbReference type="GO" id="GO:0005794">
    <property type="term" value="C:Golgi apparatus"/>
    <property type="evidence" value="ECO:0007669"/>
    <property type="project" value="TreeGrafter"/>
</dbReference>
<evidence type="ECO:0000256" key="9">
    <source>
        <dbReference type="RuleBase" id="RU367061"/>
    </source>
</evidence>
<comment type="caution">
    <text evidence="11">The sequence shown here is derived from an EMBL/GenBank/DDBJ whole genome shotgun (WGS) entry which is preliminary data.</text>
</comment>
<dbReference type="EMBL" id="WJQU01002991">
    <property type="protein sequence ID" value="KAJ6628673.1"/>
    <property type="molecule type" value="Genomic_DNA"/>
</dbReference>
<sequence>MTVLTKPFGDKKAEKLLTNKILEPSTSDTENGNVLLVTRQRKMSKITTVILFLAAVAVLFMGIMGGVAIYQSCARTRINRFHGFCGVPYDSDAVSNQAMLYMNSPFRDEKTGEPAVVPLADAQRSPIGRSNWINPNFFKEEIDLGFDDDDEDDSFSKIDIPDFRDGRTGRFYHDFKFNQSAIVDVEAGRCFIMPLDRSTVELPKNFFDLIIKMQQGEYNIDTTVVKKNMRVVLPAVSDMSTIAPGIANECEGKRTYMLEKYVSGVFKRSVSEIPDSGKFAEFGGKHIEEINIENMDAVIAYERQ</sequence>
<name>A0A9Q0MLU9_9DIPT</name>
<dbReference type="PANTHER" id="PTHR10962">
    <property type="entry name" value="INTEGRAL TRANSMEMBRANE PROTEIN 2"/>
    <property type="match status" value="1"/>
</dbReference>
<keyword evidence="12" id="KW-1185">Reference proteome</keyword>
<evidence type="ECO:0000256" key="2">
    <source>
        <dbReference type="ARBA" id="ARBA00006794"/>
    </source>
</evidence>
<evidence type="ECO:0000256" key="7">
    <source>
        <dbReference type="ARBA" id="ARBA00023157"/>
    </source>
</evidence>
<dbReference type="PROSITE" id="PS50869">
    <property type="entry name" value="BRICHOS"/>
    <property type="match status" value="1"/>
</dbReference>
<evidence type="ECO:0000313" key="12">
    <source>
        <dbReference type="Proteomes" id="UP001151699"/>
    </source>
</evidence>
<dbReference type="InterPro" id="IPR007084">
    <property type="entry name" value="BRICHOS_dom"/>
</dbReference>
<dbReference type="GO" id="GO:0042985">
    <property type="term" value="P:negative regulation of amyloid precursor protein biosynthetic process"/>
    <property type="evidence" value="ECO:0007669"/>
    <property type="project" value="TreeGrafter"/>
</dbReference>